<dbReference type="PROSITE" id="PS51257">
    <property type="entry name" value="PROKAR_LIPOPROTEIN"/>
    <property type="match status" value="1"/>
</dbReference>
<keyword evidence="3" id="KW-1185">Reference proteome</keyword>
<organism evidence="2 3">
    <name type="scientific">Aquibium carbonis</name>
    <dbReference type="NCBI Taxonomy" id="2495581"/>
    <lineage>
        <taxon>Bacteria</taxon>
        <taxon>Pseudomonadati</taxon>
        <taxon>Pseudomonadota</taxon>
        <taxon>Alphaproteobacteria</taxon>
        <taxon>Hyphomicrobiales</taxon>
        <taxon>Phyllobacteriaceae</taxon>
        <taxon>Aquibium</taxon>
    </lineage>
</organism>
<proteinExistence type="predicted"/>
<evidence type="ECO:0000313" key="3">
    <source>
        <dbReference type="Proteomes" id="UP000278398"/>
    </source>
</evidence>
<feature type="chain" id="PRO_5019054431" description="Lipoprotein" evidence="1">
    <location>
        <begin position="20"/>
        <end position="59"/>
    </location>
</feature>
<protein>
    <recommendedName>
        <fullName evidence="4">Lipoprotein</fullName>
    </recommendedName>
</protein>
<evidence type="ECO:0000313" key="2">
    <source>
        <dbReference type="EMBL" id="RST87068.1"/>
    </source>
</evidence>
<dbReference type="AlphaFoldDB" id="A0A429Z0D9"/>
<sequence length="59" mass="6526">MKKVLLIALAAPLMLSACGGSPYRIETRDAVEPPPEVMTQDRLDAIVRERQIDMSKSGR</sequence>
<evidence type="ECO:0000256" key="1">
    <source>
        <dbReference type="SAM" id="SignalP"/>
    </source>
</evidence>
<dbReference type="Proteomes" id="UP000278398">
    <property type="component" value="Unassembled WGS sequence"/>
</dbReference>
<accession>A0A429Z0D9</accession>
<feature type="signal peptide" evidence="1">
    <location>
        <begin position="1"/>
        <end position="19"/>
    </location>
</feature>
<name>A0A429Z0D9_9HYPH</name>
<dbReference type="RefSeq" id="WP_126698808.1">
    <property type="nucleotide sequence ID" value="NZ_RWKW01000026.1"/>
</dbReference>
<gene>
    <name evidence="2" type="ORF">EJC49_07305</name>
</gene>
<reference evidence="2 3" key="1">
    <citation type="submission" date="2018-12" db="EMBL/GenBank/DDBJ databases">
        <title>Mesorhizobium carbonis sp. nov., isolated from coal mine water.</title>
        <authorList>
            <person name="Xin W."/>
            <person name="Xu Z."/>
            <person name="Xiang F."/>
            <person name="Zhang J."/>
            <person name="Xi L."/>
            <person name="Liu J."/>
        </authorList>
    </citation>
    <scope>NUCLEOTIDE SEQUENCE [LARGE SCALE GENOMIC DNA]</scope>
    <source>
        <strain evidence="2 3">B2.3</strain>
    </source>
</reference>
<dbReference type="EMBL" id="RWKW01000026">
    <property type="protein sequence ID" value="RST87068.1"/>
    <property type="molecule type" value="Genomic_DNA"/>
</dbReference>
<comment type="caution">
    <text evidence="2">The sequence shown here is derived from an EMBL/GenBank/DDBJ whole genome shotgun (WGS) entry which is preliminary data.</text>
</comment>
<evidence type="ECO:0008006" key="4">
    <source>
        <dbReference type="Google" id="ProtNLM"/>
    </source>
</evidence>
<keyword evidence="1" id="KW-0732">Signal</keyword>